<dbReference type="InterPro" id="IPR029044">
    <property type="entry name" value="Nucleotide-diphossugar_trans"/>
</dbReference>
<feature type="domain" description="Glycosyltransferase 2-like" evidence="1">
    <location>
        <begin position="5"/>
        <end position="93"/>
    </location>
</feature>
<gene>
    <name evidence="2" type="ORF">H9742_11390</name>
</gene>
<dbReference type="AlphaFoldDB" id="A0A9D1UD10"/>
<dbReference type="Gene3D" id="3.90.550.10">
    <property type="entry name" value="Spore Coat Polysaccharide Biosynthesis Protein SpsA, Chain A"/>
    <property type="match status" value="1"/>
</dbReference>
<accession>A0A9D1UD10</accession>
<dbReference type="SUPFAM" id="SSF53448">
    <property type="entry name" value="Nucleotide-diphospho-sugar transferases"/>
    <property type="match status" value="1"/>
</dbReference>
<dbReference type="PANTHER" id="PTHR43630">
    <property type="entry name" value="POLY-BETA-1,6-N-ACETYL-D-GLUCOSAMINE SYNTHASE"/>
    <property type="match status" value="1"/>
</dbReference>
<sequence length="338" mass="38577">MITISLCMIVKNEEKVLARCLDSIADLVDEIIIVDTGSSDSTKEIAARYTGLLYDFLWTDDFSAARNYAFSKATKEYIYSADADEVLSEENRERFRILKETLLPEIEIVQMKYGNQLQYGTVYNFDEEYRPKLFKRQREFVWEEPIHEQVRLAPVLYDSDIVITHMPQQNHAGRDLANFRKQTAAGRRLSTRLHNLYARELYLSGEREDFAQAADFFQKSAADVNRSKEELVEACCVAAKAARLSGDVGAFLKYTSKVIAGEGCSEICCELGQFHEERKDYEEAAIWYYNAVYETAPALSIACGDREGLKGLIRCYEALGNREQAEAYRKELAALEEG</sequence>
<reference evidence="2" key="1">
    <citation type="journal article" date="2021" name="PeerJ">
        <title>Extensive microbial diversity within the chicken gut microbiome revealed by metagenomics and culture.</title>
        <authorList>
            <person name="Gilroy R."/>
            <person name="Ravi A."/>
            <person name="Getino M."/>
            <person name="Pursley I."/>
            <person name="Horton D.L."/>
            <person name="Alikhan N.F."/>
            <person name="Baker D."/>
            <person name="Gharbi K."/>
            <person name="Hall N."/>
            <person name="Watson M."/>
            <person name="Adriaenssens E.M."/>
            <person name="Foster-Nyarko E."/>
            <person name="Jarju S."/>
            <person name="Secka A."/>
            <person name="Antonio M."/>
            <person name="Oren A."/>
            <person name="Chaudhuri R.R."/>
            <person name="La Ragione R."/>
            <person name="Hildebrand F."/>
            <person name="Pallen M.J."/>
        </authorList>
    </citation>
    <scope>NUCLEOTIDE SEQUENCE</scope>
    <source>
        <strain evidence="2">CHK195-6426</strain>
    </source>
</reference>
<dbReference type="InterPro" id="IPR011990">
    <property type="entry name" value="TPR-like_helical_dom_sf"/>
</dbReference>
<dbReference type="PANTHER" id="PTHR43630:SF2">
    <property type="entry name" value="GLYCOSYLTRANSFERASE"/>
    <property type="match status" value="1"/>
</dbReference>
<comment type="caution">
    <text evidence="2">The sequence shown here is derived from an EMBL/GenBank/DDBJ whole genome shotgun (WGS) entry which is preliminary data.</text>
</comment>
<evidence type="ECO:0000313" key="3">
    <source>
        <dbReference type="Proteomes" id="UP000824265"/>
    </source>
</evidence>
<dbReference type="Gene3D" id="1.25.40.10">
    <property type="entry name" value="Tetratricopeptide repeat domain"/>
    <property type="match status" value="1"/>
</dbReference>
<evidence type="ECO:0000313" key="2">
    <source>
        <dbReference type="EMBL" id="HIW82096.1"/>
    </source>
</evidence>
<reference evidence="2" key="2">
    <citation type="submission" date="2021-04" db="EMBL/GenBank/DDBJ databases">
        <authorList>
            <person name="Gilroy R."/>
        </authorList>
    </citation>
    <scope>NUCLEOTIDE SEQUENCE</scope>
    <source>
        <strain evidence="2">CHK195-6426</strain>
    </source>
</reference>
<proteinExistence type="predicted"/>
<dbReference type="SUPFAM" id="SSF81901">
    <property type="entry name" value="HCP-like"/>
    <property type="match status" value="1"/>
</dbReference>
<dbReference type="EMBL" id="DXGH01000064">
    <property type="protein sequence ID" value="HIW82096.1"/>
    <property type="molecule type" value="Genomic_DNA"/>
</dbReference>
<dbReference type="InterPro" id="IPR001173">
    <property type="entry name" value="Glyco_trans_2-like"/>
</dbReference>
<name>A0A9D1UD10_9FIRM</name>
<protein>
    <submittedName>
        <fullName evidence="2">Glycosyltransferase family 2 protein</fullName>
    </submittedName>
</protein>
<organism evidence="2 3">
    <name type="scientific">Candidatus Acetatifactor stercoripullorum</name>
    <dbReference type="NCBI Taxonomy" id="2838414"/>
    <lineage>
        <taxon>Bacteria</taxon>
        <taxon>Bacillati</taxon>
        <taxon>Bacillota</taxon>
        <taxon>Clostridia</taxon>
        <taxon>Lachnospirales</taxon>
        <taxon>Lachnospiraceae</taxon>
        <taxon>Acetatifactor</taxon>
    </lineage>
</organism>
<dbReference type="Proteomes" id="UP000824265">
    <property type="component" value="Unassembled WGS sequence"/>
</dbReference>
<evidence type="ECO:0000259" key="1">
    <source>
        <dbReference type="Pfam" id="PF00535"/>
    </source>
</evidence>
<dbReference type="CDD" id="cd02511">
    <property type="entry name" value="Beta4Glucosyltransferase"/>
    <property type="match status" value="1"/>
</dbReference>
<dbReference type="Pfam" id="PF00535">
    <property type="entry name" value="Glycos_transf_2"/>
    <property type="match status" value="1"/>
</dbReference>